<dbReference type="InterPro" id="IPR002347">
    <property type="entry name" value="SDR_fam"/>
</dbReference>
<dbReference type="EMBL" id="WJHE01001365">
    <property type="protein sequence ID" value="MST35020.1"/>
    <property type="molecule type" value="Genomic_DNA"/>
</dbReference>
<dbReference type="PROSITE" id="PS00061">
    <property type="entry name" value="ADH_SHORT"/>
    <property type="match status" value="1"/>
</dbReference>
<dbReference type="PANTHER" id="PTHR42760:SF40">
    <property type="entry name" value="3-OXOACYL-[ACYL-CARRIER-PROTEIN] REDUCTASE, CHLOROPLASTIC"/>
    <property type="match status" value="1"/>
</dbReference>
<comment type="similarity">
    <text evidence="1">Belongs to the short-chain dehydrogenases/reductases (SDR) family.</text>
</comment>
<feature type="domain" description="Ketoreductase" evidence="2">
    <location>
        <begin position="3"/>
        <end position="170"/>
    </location>
</feature>
<evidence type="ECO:0000313" key="3">
    <source>
        <dbReference type="EMBL" id="MST35020.1"/>
    </source>
</evidence>
<dbReference type="PRINTS" id="PR00081">
    <property type="entry name" value="GDHRDH"/>
</dbReference>
<dbReference type="InterPro" id="IPR057326">
    <property type="entry name" value="KR_dom"/>
</dbReference>
<dbReference type="SMART" id="SM00822">
    <property type="entry name" value="PKS_KR"/>
    <property type="match status" value="1"/>
</dbReference>
<proteinExistence type="inferred from homology"/>
<dbReference type="SUPFAM" id="SSF51735">
    <property type="entry name" value="NAD(P)-binding Rossmann-fold domains"/>
    <property type="match status" value="1"/>
</dbReference>
<evidence type="ECO:0000313" key="4">
    <source>
        <dbReference type="Proteomes" id="UP000437736"/>
    </source>
</evidence>
<dbReference type="InterPro" id="IPR036291">
    <property type="entry name" value="NAD(P)-bd_dom_sf"/>
</dbReference>
<keyword evidence="4" id="KW-1185">Reference proteome</keyword>
<dbReference type="InterPro" id="IPR020904">
    <property type="entry name" value="Sc_DH/Rdtase_CS"/>
</dbReference>
<name>A0ABW9QYS7_9ACTN</name>
<reference evidence="3 4" key="1">
    <citation type="submission" date="2019-11" db="EMBL/GenBank/DDBJ databases">
        <title>Acidiferrimicrobium australis gen. nov., sp. nov., an acidophilic and obligately heterotrophic, member of the Actinobacteria that catalyses dissimilatory oxido- reduction of iron isolated from metal-rich acidic water in Chile.</title>
        <authorList>
            <person name="Gonzalez D."/>
            <person name="Huber K."/>
            <person name="Hedrich S."/>
            <person name="Rojas-Villalobos C."/>
            <person name="Quatrini R."/>
            <person name="Dinamarca M.A."/>
            <person name="Schwarz A."/>
            <person name="Canales C."/>
            <person name="Nancucheo I."/>
        </authorList>
    </citation>
    <scope>NUCLEOTIDE SEQUENCE [LARGE SCALE GENOMIC DNA]</scope>
    <source>
        <strain evidence="3 4">USS-CCA1</strain>
    </source>
</reference>
<dbReference type="PANTHER" id="PTHR42760">
    <property type="entry name" value="SHORT-CHAIN DEHYDROGENASES/REDUCTASES FAMILY MEMBER"/>
    <property type="match status" value="1"/>
</dbReference>
<dbReference type="Proteomes" id="UP000437736">
    <property type="component" value="Unassembled WGS sequence"/>
</dbReference>
<gene>
    <name evidence="3" type="ORF">GHK86_20105</name>
</gene>
<dbReference type="PRINTS" id="PR00080">
    <property type="entry name" value="SDRFAMILY"/>
</dbReference>
<sequence>MTSRVLVTGGASGIGAATSAALEAGGWEVLRADLAETEGVIPLDVTDEAGWDRVLDSCWPLTGLVNCAGIRLRSPLADTDLGDFERTLAIHVRGVFLALRGIARRTADDERSPMGVVNIASTVSSHAVAGQVAYVAAKGAVAAMTRAAAVELAPRRIRVNAVVPGLIRTPMTADRFEDPGQLGWFAARTPLGRAGEADEVAPVVAFLLSPASSYMTGAVVAVDGGYTAC</sequence>
<protein>
    <submittedName>
        <fullName evidence="3">SDR family oxidoreductase</fullName>
    </submittedName>
</protein>
<evidence type="ECO:0000256" key="1">
    <source>
        <dbReference type="ARBA" id="ARBA00006484"/>
    </source>
</evidence>
<dbReference type="Gene3D" id="3.40.50.720">
    <property type="entry name" value="NAD(P)-binding Rossmann-like Domain"/>
    <property type="match status" value="1"/>
</dbReference>
<comment type="caution">
    <text evidence="3">The sequence shown here is derived from an EMBL/GenBank/DDBJ whole genome shotgun (WGS) entry which is preliminary data.</text>
</comment>
<dbReference type="Pfam" id="PF13561">
    <property type="entry name" value="adh_short_C2"/>
    <property type="match status" value="1"/>
</dbReference>
<accession>A0ABW9QYS7</accession>
<organism evidence="3 4">
    <name type="scientific">Acidiferrimicrobium australe</name>
    <dbReference type="NCBI Taxonomy" id="2664430"/>
    <lineage>
        <taxon>Bacteria</taxon>
        <taxon>Bacillati</taxon>
        <taxon>Actinomycetota</taxon>
        <taxon>Acidimicrobiia</taxon>
        <taxon>Acidimicrobiales</taxon>
        <taxon>Acidimicrobiaceae</taxon>
        <taxon>Acidiferrimicrobium</taxon>
    </lineage>
</organism>
<evidence type="ECO:0000259" key="2">
    <source>
        <dbReference type="SMART" id="SM00822"/>
    </source>
</evidence>